<dbReference type="Gene3D" id="3.10.180.10">
    <property type="entry name" value="2,3-Dihydroxybiphenyl 1,2-Dioxygenase, domain 1"/>
    <property type="match status" value="1"/>
</dbReference>
<feature type="domain" description="YycE-like N-terminal" evidence="1">
    <location>
        <begin position="26"/>
        <end position="77"/>
    </location>
</feature>
<keyword evidence="4" id="KW-1185">Reference proteome</keyword>
<gene>
    <name evidence="3" type="primary">yycE</name>
    <name evidence="3" type="ORF">ERS008472_03228</name>
</gene>
<dbReference type="CDD" id="cd06587">
    <property type="entry name" value="VOC"/>
    <property type="match status" value="1"/>
</dbReference>
<evidence type="ECO:0000313" key="3">
    <source>
        <dbReference type="EMBL" id="CNI10330.1"/>
    </source>
</evidence>
<accession>A0A0T9QG74</accession>
<dbReference type="InterPro" id="IPR058997">
    <property type="entry name" value="YycE-like_C"/>
</dbReference>
<dbReference type="SUPFAM" id="SSF54593">
    <property type="entry name" value="Glyoxalase/Bleomycin resistance protein/Dihydroxybiphenyl dioxygenase"/>
    <property type="match status" value="1"/>
</dbReference>
<proteinExistence type="predicted"/>
<dbReference type="EMBL" id="CQAW01000017">
    <property type="protein sequence ID" value="CNI10330.1"/>
    <property type="molecule type" value="Genomic_DNA"/>
</dbReference>
<evidence type="ECO:0000259" key="1">
    <source>
        <dbReference type="Pfam" id="PF22658"/>
    </source>
</evidence>
<dbReference type="Pfam" id="PF22658">
    <property type="entry name" value="YycE-like_N"/>
    <property type="match status" value="1"/>
</dbReference>
<dbReference type="Pfam" id="PF22659">
    <property type="entry name" value="YycE-like_C"/>
    <property type="match status" value="1"/>
</dbReference>
<dbReference type="Proteomes" id="UP000041882">
    <property type="component" value="Unassembled WGS sequence"/>
</dbReference>
<dbReference type="InterPro" id="IPR029068">
    <property type="entry name" value="Glyas_Bleomycin-R_OHBP_Dase"/>
</dbReference>
<dbReference type="InterPro" id="IPR058998">
    <property type="entry name" value="YycE-like_N"/>
</dbReference>
<dbReference type="RefSeq" id="WP_050115725.1">
    <property type="nucleotide sequence ID" value="NZ_CABHXX010000095.1"/>
</dbReference>
<sequence>MSSKPIGLPATGLTKEAAILPQTSVMRVARATDNLKLISEMYCNGLGFTLLGIFADHQGFDGAILGHPHHAYHLEFTHHHGTRVGFAPTQDNLLVFYLPDEAQWAGQCQQMLAAGFRAVASYNPYWDVSGKTFEDTEGYRVVLQQRAWEL</sequence>
<evidence type="ECO:0000259" key="2">
    <source>
        <dbReference type="Pfam" id="PF22659"/>
    </source>
</evidence>
<evidence type="ECO:0000313" key="4">
    <source>
        <dbReference type="Proteomes" id="UP000041882"/>
    </source>
</evidence>
<name>A0A0T9QG74_9GAMM</name>
<feature type="domain" description="YycE-like C-terminal" evidence="2">
    <location>
        <begin position="91"/>
        <end position="144"/>
    </location>
</feature>
<dbReference type="AlphaFoldDB" id="A0A0T9QG74"/>
<reference evidence="4" key="1">
    <citation type="submission" date="2015-03" db="EMBL/GenBank/DDBJ databases">
        <authorList>
            <consortium name="Pathogen Informatics"/>
            <person name="Murphy D."/>
        </authorList>
    </citation>
    <scope>NUCLEOTIDE SEQUENCE [LARGE SCALE GENOMIC DNA]</scope>
    <source>
        <strain evidence="4">IP6945</strain>
    </source>
</reference>
<protein>
    <submittedName>
        <fullName evidence="3">Prolyl endopeptidase</fullName>
    </submittedName>
</protein>
<organism evidence="3 4">
    <name type="scientific">Yersinia thracica</name>
    <dbReference type="NCBI Taxonomy" id="2890319"/>
    <lineage>
        <taxon>Bacteria</taxon>
        <taxon>Pseudomonadati</taxon>
        <taxon>Pseudomonadota</taxon>
        <taxon>Gammaproteobacteria</taxon>
        <taxon>Enterobacterales</taxon>
        <taxon>Yersiniaceae</taxon>
        <taxon>Yersinia</taxon>
    </lineage>
</organism>